<dbReference type="AlphaFoldDB" id="A0AAW1VFG8"/>
<dbReference type="EMBL" id="JARQZJ010000128">
    <property type="protein sequence ID" value="KAK9891331.1"/>
    <property type="molecule type" value="Genomic_DNA"/>
</dbReference>
<gene>
    <name evidence="2" type="ORF">WA026_014574</name>
</gene>
<organism evidence="2 3">
    <name type="scientific">Henosepilachna vigintioctopunctata</name>
    <dbReference type="NCBI Taxonomy" id="420089"/>
    <lineage>
        <taxon>Eukaryota</taxon>
        <taxon>Metazoa</taxon>
        <taxon>Ecdysozoa</taxon>
        <taxon>Arthropoda</taxon>
        <taxon>Hexapoda</taxon>
        <taxon>Insecta</taxon>
        <taxon>Pterygota</taxon>
        <taxon>Neoptera</taxon>
        <taxon>Endopterygota</taxon>
        <taxon>Coleoptera</taxon>
        <taxon>Polyphaga</taxon>
        <taxon>Cucujiformia</taxon>
        <taxon>Coccinelloidea</taxon>
        <taxon>Coccinellidae</taxon>
        <taxon>Epilachninae</taxon>
        <taxon>Epilachnini</taxon>
        <taxon>Henosepilachna</taxon>
    </lineage>
</organism>
<evidence type="ECO:0000256" key="1">
    <source>
        <dbReference type="SAM" id="MobiDB-lite"/>
    </source>
</evidence>
<accession>A0AAW1VFG8</accession>
<proteinExistence type="predicted"/>
<evidence type="ECO:0000313" key="3">
    <source>
        <dbReference type="Proteomes" id="UP001431783"/>
    </source>
</evidence>
<dbReference type="Proteomes" id="UP001431783">
    <property type="component" value="Unassembled WGS sequence"/>
</dbReference>
<feature type="compositionally biased region" description="Low complexity" evidence="1">
    <location>
        <begin position="108"/>
        <end position="118"/>
    </location>
</feature>
<name>A0AAW1VFG8_9CUCU</name>
<reference evidence="2 3" key="1">
    <citation type="submission" date="2023-03" db="EMBL/GenBank/DDBJ databases">
        <title>Genome insight into feeding habits of ladybird beetles.</title>
        <authorList>
            <person name="Li H.-S."/>
            <person name="Huang Y.-H."/>
            <person name="Pang H."/>
        </authorList>
    </citation>
    <scope>NUCLEOTIDE SEQUENCE [LARGE SCALE GENOMIC DNA]</scope>
    <source>
        <strain evidence="2">SYSU_2023b</strain>
        <tissue evidence="2">Whole body</tissue>
    </source>
</reference>
<keyword evidence="3" id="KW-1185">Reference proteome</keyword>
<feature type="region of interest" description="Disordered" evidence="1">
    <location>
        <begin position="81"/>
        <end position="147"/>
    </location>
</feature>
<feature type="compositionally biased region" description="Basic and acidic residues" evidence="1">
    <location>
        <begin position="138"/>
        <end position="147"/>
    </location>
</feature>
<comment type="caution">
    <text evidence="2">The sequence shown here is derived from an EMBL/GenBank/DDBJ whole genome shotgun (WGS) entry which is preliminary data.</text>
</comment>
<evidence type="ECO:0000313" key="2">
    <source>
        <dbReference type="EMBL" id="KAK9891331.1"/>
    </source>
</evidence>
<sequence length="147" mass="16905">MKSNLDHIIEKDILLSLLGESGYHSFAGHIHTVSIPKNLNSTQTRLCLYTPGKNELGEKHRKKFKKKVEERKAIAKAVKRSLKKLNTGQQKNKAMKIESEEDSEESESYSSLRESSISPVDLEMDEETDDDYSMDNNFKCDIRENQR</sequence>
<protein>
    <submittedName>
        <fullName evidence="2">Uncharacterized protein</fullName>
    </submittedName>
</protein>
<feature type="compositionally biased region" description="Acidic residues" evidence="1">
    <location>
        <begin position="122"/>
        <end position="133"/>
    </location>
</feature>